<evidence type="ECO:0008006" key="3">
    <source>
        <dbReference type="Google" id="ProtNLM"/>
    </source>
</evidence>
<protein>
    <recommendedName>
        <fullName evidence="3">YqcI/YcgG family protein</fullName>
    </recommendedName>
</protein>
<dbReference type="Proteomes" id="UP000198660">
    <property type="component" value="Unassembled WGS sequence"/>
</dbReference>
<gene>
    <name evidence="1" type="ORF">SAMN05444972_103281</name>
</gene>
<dbReference type="PANTHER" id="PTHR40045:SF1">
    <property type="entry name" value="YQCI_YCGG FAMILY PROTEIN"/>
    <property type="match status" value="1"/>
</dbReference>
<dbReference type="EMBL" id="FPAA01000003">
    <property type="protein sequence ID" value="SFS54192.1"/>
    <property type="molecule type" value="Genomic_DNA"/>
</dbReference>
<keyword evidence="2" id="KW-1185">Reference proteome</keyword>
<reference evidence="2" key="1">
    <citation type="submission" date="2016-10" db="EMBL/GenBank/DDBJ databases">
        <authorList>
            <person name="Varghese N."/>
            <person name="Submissions S."/>
        </authorList>
    </citation>
    <scope>NUCLEOTIDE SEQUENCE [LARGE SCALE GENOMIC DNA]</scope>
    <source>
        <strain evidence="2">DSM 45789</strain>
    </source>
</reference>
<dbReference type="AlphaFoldDB" id="A0A1I6QPC7"/>
<proteinExistence type="predicted"/>
<dbReference type="OrthoDB" id="112290at2"/>
<dbReference type="InterPro" id="IPR014988">
    <property type="entry name" value="Uncharacterised_YqcI/YcgG"/>
</dbReference>
<accession>A0A1I6QPC7</accession>
<evidence type="ECO:0000313" key="1">
    <source>
        <dbReference type="EMBL" id="SFS54192.1"/>
    </source>
</evidence>
<evidence type="ECO:0000313" key="2">
    <source>
        <dbReference type="Proteomes" id="UP000198660"/>
    </source>
</evidence>
<dbReference type="PANTHER" id="PTHR40045">
    <property type="entry name" value="YCGG FAMILY PROTEIN"/>
    <property type="match status" value="1"/>
</dbReference>
<dbReference type="RefSeq" id="WP_091835220.1">
    <property type="nucleotide sequence ID" value="NZ_FPAA01000003.1"/>
</dbReference>
<name>A0A1I6QPC7_9BACL</name>
<dbReference type="Pfam" id="PF08892">
    <property type="entry name" value="YqcI_YcgG"/>
    <property type="match status" value="1"/>
</dbReference>
<sequence>MKLPRLATNLFTQEQMVEGVDIPPWLVSEYDVFRKVVLDPSFPCYFGAIGERNGELRYTYTDENAWEDLPNTLRDFLILSRDYPETRHALALFVKPAPKPHSLEKYQAQFWEILNYLHEHDPTPWPTQLPSDPESPLWEFCFDGEPMFIFSSTPAYTKRISRHLGDSLVLLFQPRRVFNGIEGGTIAGTRAREIIRQKMVHLEGMPAHPDMGSYGDPSTHEWKQYFLPDDNTPVTGKCPFHMNTHELKKGE</sequence>
<organism evidence="1 2">
    <name type="scientific">Marininema halotolerans</name>
    <dbReference type="NCBI Taxonomy" id="1155944"/>
    <lineage>
        <taxon>Bacteria</taxon>
        <taxon>Bacillati</taxon>
        <taxon>Bacillota</taxon>
        <taxon>Bacilli</taxon>
        <taxon>Bacillales</taxon>
        <taxon>Thermoactinomycetaceae</taxon>
        <taxon>Marininema</taxon>
    </lineage>
</organism>